<evidence type="ECO:0000313" key="2">
    <source>
        <dbReference type="EMBL" id="MDG0862562.1"/>
    </source>
</evidence>
<evidence type="ECO:0000313" key="3">
    <source>
        <dbReference type="Proteomes" id="UP001152766"/>
    </source>
</evidence>
<proteinExistence type="predicted"/>
<comment type="caution">
    <text evidence="2">The sequence shown here is derived from an EMBL/GenBank/DDBJ whole genome shotgun (WGS) entry which is preliminary data.</text>
</comment>
<organism evidence="2 3">
    <name type="scientific">Pelomonas aquatica</name>
    <dbReference type="NCBI Taxonomy" id="431058"/>
    <lineage>
        <taxon>Bacteria</taxon>
        <taxon>Pseudomonadati</taxon>
        <taxon>Pseudomonadota</taxon>
        <taxon>Betaproteobacteria</taxon>
        <taxon>Burkholderiales</taxon>
        <taxon>Sphaerotilaceae</taxon>
        <taxon>Roseateles</taxon>
    </lineage>
</organism>
<reference evidence="2" key="1">
    <citation type="submission" date="2019-02" db="EMBL/GenBank/DDBJ databases">
        <title>Draft genome of the type strain Pelomonas aquatica CCUG 52575T.</title>
        <authorList>
            <person name="Gomila M."/>
            <person name="Lalucat J."/>
        </authorList>
    </citation>
    <scope>NUCLEOTIDE SEQUENCE</scope>
    <source>
        <strain evidence="2">CCUG 52575</strain>
    </source>
</reference>
<dbReference type="NCBIfam" id="NF047641">
    <property type="entry name" value="FFLEE_fam"/>
    <property type="match status" value="1"/>
</dbReference>
<feature type="domain" description="DUF8198" evidence="1">
    <location>
        <begin position="20"/>
        <end position="226"/>
    </location>
</feature>
<dbReference type="RefSeq" id="WP_268150992.1">
    <property type="nucleotide sequence ID" value="NZ_JAPPUW010000010.1"/>
</dbReference>
<dbReference type="Pfam" id="PF26621">
    <property type="entry name" value="DUF8198"/>
    <property type="match status" value="1"/>
</dbReference>
<dbReference type="EMBL" id="SGUG01000010">
    <property type="protein sequence ID" value="MDG0862562.1"/>
    <property type="molecule type" value="Genomic_DNA"/>
</dbReference>
<dbReference type="AlphaFoldDB" id="A0A9X4LHH2"/>
<name>A0A9X4LHH2_9BURK</name>
<dbReference type="InterPro" id="IPR058063">
    <property type="entry name" value="FFLEE_fam"/>
</dbReference>
<evidence type="ECO:0000259" key="1">
    <source>
        <dbReference type="Pfam" id="PF26621"/>
    </source>
</evidence>
<sequence length="233" mass="26156">MDELSAESLLNELHAVDAERARRAADPALEARVQAVKTYQQRRFAHTYADLLAHPRYEAATRFFLHELYGPDDYRQRDAQFARVIPTLTRLFPAEVVDTVARLARLHALSERLDTRMAELLRSPDITAQGYADAWRACGEPASRRQQIELTMAVGESLDRLTRKPLLRQTLKLMRGPAQMAGLGALQAFLESGFDTFRAMRGAAEFLSTVRQREDTIAGGLFRADASTLGQLP</sequence>
<protein>
    <recommendedName>
        <fullName evidence="1">DUF8198 domain-containing protein</fullName>
    </recommendedName>
</protein>
<keyword evidence="3" id="KW-1185">Reference proteome</keyword>
<dbReference type="Proteomes" id="UP001152766">
    <property type="component" value="Unassembled WGS sequence"/>
</dbReference>
<dbReference type="InterPro" id="IPR058511">
    <property type="entry name" value="DUF8198"/>
</dbReference>
<accession>A0A9X4LHH2</accession>
<gene>
    <name evidence="2" type="ORF">EXJ73_08775</name>
</gene>